<dbReference type="InParanoid" id="Q55AA7"/>
<dbReference type="VEuPathDB" id="AmoebaDB:DDB_G0271986"/>
<dbReference type="PaxDb" id="44689-DDB0168595"/>
<keyword evidence="2" id="KW-1185">Reference proteome</keyword>
<dbReference type="EMBL" id="AAFI02000007">
    <property type="protein sequence ID" value="EAL71427.1"/>
    <property type="molecule type" value="Genomic_DNA"/>
</dbReference>
<dbReference type="RefSeq" id="XP_645359.1">
    <property type="nucleotide sequence ID" value="XM_640267.1"/>
</dbReference>
<dbReference type="Proteomes" id="UP000002195">
    <property type="component" value="Unassembled WGS sequence"/>
</dbReference>
<evidence type="ECO:0000313" key="1">
    <source>
        <dbReference type="EMBL" id="EAL71427.1"/>
    </source>
</evidence>
<evidence type="ECO:0000313" key="2">
    <source>
        <dbReference type="Proteomes" id="UP000002195"/>
    </source>
</evidence>
<gene>
    <name evidence="1" type="ORF">DDB_G0271986</name>
</gene>
<accession>Q55AA7</accession>
<proteinExistence type="predicted"/>
<dbReference type="KEGG" id="ddi:DDB_G0271986"/>
<dbReference type="GeneID" id="8618248"/>
<comment type="caution">
    <text evidence="1">The sequence shown here is derived from an EMBL/GenBank/DDBJ whole genome shotgun (WGS) entry which is preliminary data.</text>
</comment>
<dbReference type="dictyBase" id="DDB_G0271986"/>
<name>Q55AA7_DICDI</name>
<protein>
    <submittedName>
        <fullName evidence="1">Uncharacterized protein</fullName>
    </submittedName>
</protein>
<dbReference type="AlphaFoldDB" id="Q55AA7"/>
<organism evidence="1 2">
    <name type="scientific">Dictyostelium discoideum</name>
    <name type="common">Social amoeba</name>
    <dbReference type="NCBI Taxonomy" id="44689"/>
    <lineage>
        <taxon>Eukaryota</taxon>
        <taxon>Amoebozoa</taxon>
        <taxon>Evosea</taxon>
        <taxon>Eumycetozoa</taxon>
        <taxon>Dictyostelia</taxon>
        <taxon>Dictyosteliales</taxon>
        <taxon>Dictyosteliaceae</taxon>
        <taxon>Dictyostelium</taxon>
    </lineage>
</organism>
<sequence>MEYSNCLSKNICPKESILKDIFCFGNSDNNNNNKNNNNNFNNIGHGGLNSYRNSTKSDFDYQNFINLPPSLLNQMNEKEKNDYCREFSNQLSNCINKSLSKIWDINQ</sequence>
<dbReference type="HOGENOM" id="CLU_2214926_0_0_1"/>
<reference evidence="1 2" key="1">
    <citation type="journal article" date="2005" name="Nature">
        <title>The genome of the social amoeba Dictyostelium discoideum.</title>
        <authorList>
            <consortium name="The Dictyostelium discoideum Sequencing Consortium"/>
            <person name="Eichinger L."/>
            <person name="Pachebat J.A."/>
            <person name="Glockner G."/>
            <person name="Rajandream M.A."/>
            <person name="Sucgang R."/>
            <person name="Berriman M."/>
            <person name="Song J."/>
            <person name="Olsen R."/>
            <person name="Szafranski K."/>
            <person name="Xu Q."/>
            <person name="Tunggal B."/>
            <person name="Kummerfeld S."/>
            <person name="Madera M."/>
            <person name="Konfortov B.A."/>
            <person name="Rivero F."/>
            <person name="Bankier A.T."/>
            <person name="Lehmann R."/>
            <person name="Hamlin N."/>
            <person name="Davies R."/>
            <person name="Gaudet P."/>
            <person name="Fey P."/>
            <person name="Pilcher K."/>
            <person name="Chen G."/>
            <person name="Saunders D."/>
            <person name="Sodergren E."/>
            <person name="Davis P."/>
            <person name="Kerhornou A."/>
            <person name="Nie X."/>
            <person name="Hall N."/>
            <person name="Anjard C."/>
            <person name="Hemphill L."/>
            <person name="Bason N."/>
            <person name="Farbrother P."/>
            <person name="Desany B."/>
            <person name="Just E."/>
            <person name="Morio T."/>
            <person name="Rost R."/>
            <person name="Churcher C."/>
            <person name="Cooper J."/>
            <person name="Haydock S."/>
            <person name="van Driessche N."/>
            <person name="Cronin A."/>
            <person name="Goodhead I."/>
            <person name="Muzny D."/>
            <person name="Mourier T."/>
            <person name="Pain A."/>
            <person name="Lu M."/>
            <person name="Harper D."/>
            <person name="Lindsay R."/>
            <person name="Hauser H."/>
            <person name="James K."/>
            <person name="Quiles M."/>
            <person name="Madan Babu M."/>
            <person name="Saito T."/>
            <person name="Buchrieser C."/>
            <person name="Wardroper A."/>
            <person name="Felder M."/>
            <person name="Thangavelu M."/>
            <person name="Johnson D."/>
            <person name="Knights A."/>
            <person name="Loulseged H."/>
            <person name="Mungall K."/>
            <person name="Oliver K."/>
            <person name="Price C."/>
            <person name="Quail M.A."/>
            <person name="Urushihara H."/>
            <person name="Hernandez J."/>
            <person name="Rabbinowitsch E."/>
            <person name="Steffen D."/>
            <person name="Sanders M."/>
            <person name="Ma J."/>
            <person name="Kohara Y."/>
            <person name="Sharp S."/>
            <person name="Simmonds M."/>
            <person name="Spiegler S."/>
            <person name="Tivey A."/>
            <person name="Sugano S."/>
            <person name="White B."/>
            <person name="Walker D."/>
            <person name="Woodward J."/>
            <person name="Winckler T."/>
            <person name="Tanaka Y."/>
            <person name="Shaulsky G."/>
            <person name="Schleicher M."/>
            <person name="Weinstock G."/>
            <person name="Rosenthal A."/>
            <person name="Cox E.C."/>
            <person name="Chisholm R.L."/>
            <person name="Gibbs R."/>
            <person name="Loomis W.F."/>
            <person name="Platzer M."/>
            <person name="Kay R.R."/>
            <person name="Williams J."/>
            <person name="Dear P.H."/>
            <person name="Noegel A.A."/>
            <person name="Barrell B."/>
            <person name="Kuspa A."/>
        </authorList>
    </citation>
    <scope>NUCLEOTIDE SEQUENCE [LARGE SCALE GENOMIC DNA]</scope>
    <source>
        <strain evidence="1 2">AX4</strain>
    </source>
</reference>